<feature type="binding site" evidence="5">
    <location>
        <position position="182"/>
    </location>
    <ligand>
        <name>NADP(+)</name>
        <dbReference type="ChEBI" id="CHEBI:58349"/>
    </ligand>
</feature>
<proteinExistence type="inferred from homology"/>
<dbReference type="PANTHER" id="PTHR43238:SF1">
    <property type="entry name" value="GDP-L-FUCOSE SYNTHASE"/>
    <property type="match status" value="1"/>
</dbReference>
<dbReference type="InterPro" id="IPR001509">
    <property type="entry name" value="Epimerase_deHydtase"/>
</dbReference>
<protein>
    <recommendedName>
        <fullName evidence="5">GDP-L-fucose synthase</fullName>
        <ecNumber evidence="5">1.1.1.271</ecNumber>
    </recommendedName>
    <alternativeName>
        <fullName evidence="5">GDP-4-keto-6-deoxy-D-mannose-3,5-epimerase-4-reductase</fullName>
    </alternativeName>
</protein>
<comment type="caution">
    <text evidence="7">The sequence shown here is derived from an EMBL/GenBank/DDBJ whole genome shotgun (WGS) entry which is preliminary data.</text>
</comment>
<dbReference type="Gene3D" id="3.40.50.720">
    <property type="entry name" value="NAD(P)-binding Rossmann-like Domain"/>
    <property type="match status" value="1"/>
</dbReference>
<feature type="site" description="Important for catalytic activity" evidence="5">
    <location>
        <position position="110"/>
    </location>
</feature>
<name>A0A7Y0AWY5_9HYPH</name>
<feature type="binding site" evidence="5">
    <location>
        <position position="212"/>
    </location>
    <ligand>
        <name>substrate</name>
    </ligand>
</feature>
<accession>A0A7Y0AWY5</accession>
<evidence type="ECO:0000313" key="7">
    <source>
        <dbReference type="EMBL" id="NML75007.1"/>
    </source>
</evidence>
<keyword evidence="4 5" id="KW-0413">Isomerase</keyword>
<dbReference type="GO" id="GO:0050577">
    <property type="term" value="F:GDP-L-fucose synthase activity"/>
    <property type="evidence" value="ECO:0007669"/>
    <property type="project" value="UniProtKB-UniRule"/>
</dbReference>
<evidence type="ECO:0000256" key="2">
    <source>
        <dbReference type="ARBA" id="ARBA00022857"/>
    </source>
</evidence>
<feature type="binding site" evidence="5">
    <location>
        <position position="143"/>
    </location>
    <ligand>
        <name>NADP(+)</name>
        <dbReference type="ChEBI" id="CHEBI:58349"/>
    </ligand>
</feature>
<dbReference type="SUPFAM" id="SSF51735">
    <property type="entry name" value="NAD(P)-binding Rossmann-fold domains"/>
    <property type="match status" value="1"/>
</dbReference>
<sequence>MAYDLAGKRVWVAGHRGMVGSALMRRLAGERCTILFADRSELDLSRQAVVEDWIEKNRPDAIFLSAARVGGILANSEAPADFLADNLAIALNVIQVAHRSGVEKLLFLGSACIYPKFAQSPIEEDALLSGALEPTNEAYAIAKIAGIKLCQAYRSQYGDDFISAMPANLYGPGDNYDLRSSHVIPSLILKAHQAKLGGDPTISIWGSGEVRREFLHVDDCADACIALMKSYSDSSPVNIGSGEEISIFHLAEMIGEVVGFVGDIVCDVAKPDGVPRRLLSGGRLRALGWTAHIDLREGLAHTYAAFLAEGRAGRSAGRAVATQGSPS</sequence>
<comment type="similarity">
    <text evidence="1 5">Belongs to the NAD(P)-dependent epimerase/dehydratase family. Fucose synthase subfamily.</text>
</comment>
<keyword evidence="3 5" id="KW-0560">Oxidoreductase</keyword>
<dbReference type="InterPro" id="IPR036291">
    <property type="entry name" value="NAD(P)-bd_dom_sf"/>
</dbReference>
<comment type="catalytic activity">
    <reaction evidence="5">
        <text>GDP-beta-L-fucose + NADP(+) = GDP-4-dehydro-alpha-D-rhamnose + NADPH + H(+)</text>
        <dbReference type="Rhea" id="RHEA:18885"/>
        <dbReference type="ChEBI" id="CHEBI:15378"/>
        <dbReference type="ChEBI" id="CHEBI:57273"/>
        <dbReference type="ChEBI" id="CHEBI:57783"/>
        <dbReference type="ChEBI" id="CHEBI:57964"/>
        <dbReference type="ChEBI" id="CHEBI:58349"/>
        <dbReference type="EC" id="1.1.1.271"/>
    </reaction>
</comment>
<keyword evidence="2 5" id="KW-0521">NADP</keyword>
<dbReference type="PANTHER" id="PTHR43238">
    <property type="entry name" value="GDP-L-FUCOSE SYNTHASE"/>
    <property type="match status" value="1"/>
</dbReference>
<dbReference type="GO" id="GO:0070401">
    <property type="term" value="F:NADP+ binding"/>
    <property type="evidence" value="ECO:0007669"/>
    <property type="project" value="UniProtKB-UniRule"/>
</dbReference>
<dbReference type="EMBL" id="JABBGK010000002">
    <property type="protein sequence ID" value="NML75007.1"/>
    <property type="molecule type" value="Genomic_DNA"/>
</dbReference>
<dbReference type="InterPro" id="IPR028614">
    <property type="entry name" value="GDP_fucose/colitose_synth"/>
</dbReference>
<feature type="binding site" evidence="5">
    <location>
        <position position="190"/>
    </location>
    <ligand>
        <name>substrate</name>
    </ligand>
</feature>
<feature type="active site" description="Proton donor/acceptor" evidence="5">
    <location>
        <position position="139"/>
    </location>
</feature>
<evidence type="ECO:0000256" key="4">
    <source>
        <dbReference type="ARBA" id="ARBA00023235"/>
    </source>
</evidence>
<dbReference type="RefSeq" id="WP_169591166.1">
    <property type="nucleotide sequence ID" value="NZ_JABBGK010000002.1"/>
</dbReference>
<evidence type="ECO:0000256" key="1">
    <source>
        <dbReference type="ARBA" id="ARBA00005959"/>
    </source>
</evidence>
<evidence type="ECO:0000313" key="8">
    <source>
        <dbReference type="Proteomes" id="UP000541470"/>
    </source>
</evidence>
<dbReference type="CDD" id="cd05239">
    <property type="entry name" value="GDP_FS_SDR_e"/>
    <property type="match status" value="1"/>
</dbReference>
<gene>
    <name evidence="5" type="primary">fcl</name>
    <name evidence="7" type="ORF">HHL25_12815</name>
</gene>
<feature type="binding site" evidence="5">
    <location>
        <position position="272"/>
    </location>
    <ligand>
        <name>substrate</name>
    </ligand>
</feature>
<comment type="caution">
    <text evidence="5">Lacks conserved residue(s) required for the propagation of feature annotation.</text>
</comment>
<keyword evidence="5" id="KW-0511">Multifunctional enzyme</keyword>
<dbReference type="Gene3D" id="3.90.25.10">
    <property type="entry name" value="UDP-galactose 4-epimerase, domain 1"/>
    <property type="match status" value="1"/>
</dbReference>
<feature type="binding site" evidence="5">
    <location>
        <begin position="166"/>
        <end position="169"/>
    </location>
    <ligand>
        <name>NADP(+)</name>
        <dbReference type="ChEBI" id="CHEBI:58349"/>
    </ligand>
</feature>
<dbReference type="Pfam" id="PF01370">
    <property type="entry name" value="Epimerase"/>
    <property type="match status" value="1"/>
</dbReference>
<feature type="site" description="Important for catalytic activity" evidence="5">
    <location>
        <position position="112"/>
    </location>
</feature>
<comment type="pathway">
    <text evidence="5">Nucleotide-sugar biosynthesis; GDP-L-fucose biosynthesis via de novo pathway; GDP-L-fucose from GDP-alpha-D-mannose: step 2/2.</text>
</comment>
<organism evidence="7 8">
    <name type="scientific">Rhizobium terricola</name>
    <dbReference type="NCBI Taxonomy" id="2728849"/>
    <lineage>
        <taxon>Bacteria</taxon>
        <taxon>Pseudomonadati</taxon>
        <taxon>Pseudomonadota</taxon>
        <taxon>Alphaproteobacteria</taxon>
        <taxon>Hyphomicrobiales</taxon>
        <taxon>Rhizobiaceae</taxon>
        <taxon>Rhizobium/Agrobacterium group</taxon>
        <taxon>Rhizobium</taxon>
    </lineage>
</organism>
<dbReference type="HAMAP" id="MF_00956">
    <property type="entry name" value="GDP_fucose_synth"/>
    <property type="match status" value="1"/>
</dbReference>
<dbReference type="AlphaFoldDB" id="A0A7Y0AWY5"/>
<comment type="function">
    <text evidence="5">Catalyzes the two-step NADP-dependent conversion of GDP-4-dehydro-6-deoxy-D-mannose to GDP-fucose, involving an epimerase and a reductase reaction.</text>
</comment>
<evidence type="ECO:0000256" key="5">
    <source>
        <dbReference type="HAMAP-Rule" id="MF_00956"/>
    </source>
</evidence>
<evidence type="ECO:0000256" key="3">
    <source>
        <dbReference type="ARBA" id="ARBA00023002"/>
    </source>
</evidence>
<dbReference type="GO" id="GO:0016853">
    <property type="term" value="F:isomerase activity"/>
    <property type="evidence" value="ECO:0007669"/>
    <property type="project" value="UniProtKB-KW"/>
</dbReference>
<reference evidence="7 8" key="1">
    <citation type="submission" date="2020-04" db="EMBL/GenBank/DDBJ databases">
        <title>Rhizobium sp. S-51 isolated from soil.</title>
        <authorList>
            <person name="Dahal R.H."/>
        </authorList>
    </citation>
    <scope>NUCLEOTIDE SEQUENCE [LARGE SCALE GENOMIC DNA]</scope>
    <source>
        <strain evidence="7 8">S-51</strain>
    </source>
</reference>
<dbReference type="GO" id="GO:0042351">
    <property type="term" value="P:'de novo' GDP-L-fucose biosynthetic process"/>
    <property type="evidence" value="ECO:0007669"/>
    <property type="project" value="UniProtKB-UniRule"/>
</dbReference>
<dbReference type="EC" id="1.1.1.271" evidence="5"/>
<feature type="binding site" evidence="5">
    <location>
        <position position="205"/>
    </location>
    <ligand>
        <name>substrate</name>
    </ligand>
</feature>
<feature type="domain" description="NAD-dependent epimerase/dehydratase" evidence="6">
    <location>
        <begin position="11"/>
        <end position="240"/>
    </location>
</feature>
<dbReference type="Proteomes" id="UP000541470">
    <property type="component" value="Unassembled WGS sequence"/>
</dbReference>
<evidence type="ECO:0000259" key="6">
    <source>
        <dbReference type="Pfam" id="PF01370"/>
    </source>
</evidence>
<feature type="binding site" evidence="5">
    <location>
        <begin position="14"/>
        <end position="20"/>
    </location>
    <ligand>
        <name>NADP(+)</name>
        <dbReference type="ChEBI" id="CHEBI:58349"/>
    </ligand>
</feature>
<dbReference type="UniPathway" id="UPA00128">
    <property type="reaction ID" value="UER00191"/>
</dbReference>
<keyword evidence="8" id="KW-1185">Reference proteome</keyword>